<dbReference type="AlphaFoldDB" id="A0A8H7EX76"/>
<accession>A0A8H7EX76</accession>
<organism evidence="3 4">
    <name type="scientific">Agaricus bisporus var. burnettii</name>
    <dbReference type="NCBI Taxonomy" id="192524"/>
    <lineage>
        <taxon>Eukaryota</taxon>
        <taxon>Fungi</taxon>
        <taxon>Dikarya</taxon>
        <taxon>Basidiomycota</taxon>
        <taxon>Agaricomycotina</taxon>
        <taxon>Agaricomycetes</taxon>
        <taxon>Agaricomycetidae</taxon>
        <taxon>Agaricales</taxon>
        <taxon>Agaricineae</taxon>
        <taxon>Agaricaceae</taxon>
        <taxon>Agaricus</taxon>
    </lineage>
</organism>
<keyword evidence="2" id="KW-0802">TPR repeat</keyword>
<protein>
    <submittedName>
        <fullName evidence="3">Uncharacterized protein</fullName>
    </submittedName>
</protein>
<evidence type="ECO:0000313" key="4">
    <source>
        <dbReference type="Proteomes" id="UP000629468"/>
    </source>
</evidence>
<evidence type="ECO:0000313" key="3">
    <source>
        <dbReference type="EMBL" id="KAF7761637.1"/>
    </source>
</evidence>
<dbReference type="Proteomes" id="UP000629468">
    <property type="component" value="Unassembled WGS sequence"/>
</dbReference>
<keyword evidence="1" id="KW-0677">Repeat</keyword>
<dbReference type="InterPro" id="IPR011990">
    <property type="entry name" value="TPR-like_helical_dom_sf"/>
</dbReference>
<evidence type="ECO:0000256" key="2">
    <source>
        <dbReference type="ARBA" id="ARBA00022803"/>
    </source>
</evidence>
<gene>
    <name evidence="3" type="ORF">Agabi119p4_9629</name>
</gene>
<dbReference type="GO" id="GO:0051879">
    <property type="term" value="F:Hsp90 protein binding"/>
    <property type="evidence" value="ECO:0007669"/>
    <property type="project" value="TreeGrafter"/>
</dbReference>
<name>A0A8H7EX76_AGABI</name>
<sequence>MANEGITERLRSLGVDEPIIADIMKSVKPDPVTGKIGVDALMKYLMEGKNPRLTNVLQNGARTLEQRRQGPIDWSTMNFSTLPIRGNVTWWLKLTRLTDGGTLRTPARFMLECMTYGDRIDATRYVDKYRLNPNSDEVLNFVRWCMAKPLPGQEPCLPTVLIIQHNLRKHAPILGPFLNTLPRPFSWAFESEDLLQLTSSRSLFSYDISMGRAEESKDEGNKLFNKRDRHGAILAYTTAIDILMNAFRSDPNQKKNRDAEKLLAVCSANRAAAYLLPDSSQTGDMEDLHEAWKDGEVAICTYPSYAKGYVRISTAHQRLGNTQKAKEAIARALRRTDLRDDAGLVDRLIELQTDGKGLSEDEEEFLAWKELILVEDDESAKMMKDVDGLWRRRLSDHLTHLQNRLREP</sequence>
<dbReference type="PANTHER" id="PTHR22904:SF523">
    <property type="entry name" value="STRESS-INDUCED-PHOSPHOPROTEIN 1"/>
    <property type="match status" value="1"/>
</dbReference>
<comment type="caution">
    <text evidence="3">The sequence shown here is derived from an EMBL/GenBank/DDBJ whole genome shotgun (WGS) entry which is preliminary data.</text>
</comment>
<reference evidence="3 4" key="1">
    <citation type="journal article" name="Sci. Rep.">
        <title>Telomere-to-telomere assembled and centromere annotated genomes of the two main subspecies of the button mushroom Agaricus bisporus reveal especially polymorphic chromosome ends.</title>
        <authorList>
            <person name="Sonnenberg A.S.M."/>
            <person name="Sedaghat-Telgerd N."/>
            <person name="Lavrijssen B."/>
            <person name="Ohm R.A."/>
            <person name="Hendrickx P.M."/>
            <person name="Scholtmeijer K."/>
            <person name="Baars J.J.P."/>
            <person name="van Peer A."/>
        </authorList>
    </citation>
    <scope>NUCLEOTIDE SEQUENCE [LARGE SCALE GENOMIC DNA]</scope>
    <source>
        <strain evidence="3 4">H119_p4</strain>
    </source>
</reference>
<dbReference type="SUPFAM" id="SSF48452">
    <property type="entry name" value="TPR-like"/>
    <property type="match status" value="1"/>
</dbReference>
<proteinExistence type="predicted"/>
<evidence type="ECO:0000256" key="1">
    <source>
        <dbReference type="ARBA" id="ARBA00022737"/>
    </source>
</evidence>
<dbReference type="Gene3D" id="1.25.40.10">
    <property type="entry name" value="Tetratricopeptide repeat domain"/>
    <property type="match status" value="1"/>
</dbReference>
<dbReference type="EMBL" id="JABXXO010000013">
    <property type="protein sequence ID" value="KAF7761637.1"/>
    <property type="molecule type" value="Genomic_DNA"/>
</dbReference>
<dbReference type="PANTHER" id="PTHR22904">
    <property type="entry name" value="TPR REPEAT CONTAINING PROTEIN"/>
    <property type="match status" value="1"/>
</dbReference>